<dbReference type="Pfam" id="PF00668">
    <property type="entry name" value="Condensation"/>
    <property type="match status" value="1"/>
</dbReference>
<dbReference type="Proteomes" id="UP001519332">
    <property type="component" value="Unassembled WGS sequence"/>
</dbReference>
<comment type="caution">
    <text evidence="2">The sequence shown here is derived from an EMBL/GenBank/DDBJ whole genome shotgun (WGS) entry which is preliminary data.</text>
</comment>
<accession>A0ABS4TVV9</accession>
<dbReference type="EMBL" id="JAGINW010000001">
    <property type="protein sequence ID" value="MBP2328542.1"/>
    <property type="molecule type" value="Genomic_DNA"/>
</dbReference>
<gene>
    <name evidence="2" type="ORF">JOF56_008927</name>
</gene>
<dbReference type="InterPro" id="IPR001242">
    <property type="entry name" value="Condensation_dom"/>
</dbReference>
<protein>
    <recommendedName>
        <fullName evidence="1">Condensation domain-containing protein</fullName>
    </recommendedName>
</protein>
<dbReference type="InterPro" id="IPR023213">
    <property type="entry name" value="CAT-like_dom_sf"/>
</dbReference>
<evidence type="ECO:0000313" key="2">
    <source>
        <dbReference type="EMBL" id="MBP2328542.1"/>
    </source>
</evidence>
<dbReference type="Gene3D" id="3.30.559.10">
    <property type="entry name" value="Chloramphenicol acetyltransferase-like domain"/>
    <property type="match status" value="1"/>
</dbReference>
<dbReference type="Gene3D" id="3.30.559.30">
    <property type="entry name" value="Nonribosomal peptide synthetase, condensation domain"/>
    <property type="match status" value="1"/>
</dbReference>
<evidence type="ECO:0000313" key="3">
    <source>
        <dbReference type="Proteomes" id="UP001519332"/>
    </source>
</evidence>
<dbReference type="SUPFAM" id="SSF52777">
    <property type="entry name" value="CoA-dependent acyltransferases"/>
    <property type="match status" value="2"/>
</dbReference>
<proteinExistence type="predicted"/>
<reference evidence="2 3" key="1">
    <citation type="submission" date="2021-03" db="EMBL/GenBank/DDBJ databases">
        <title>Sequencing the genomes of 1000 actinobacteria strains.</title>
        <authorList>
            <person name="Klenk H.-P."/>
        </authorList>
    </citation>
    <scope>NUCLEOTIDE SEQUENCE [LARGE SCALE GENOMIC DNA]</scope>
    <source>
        <strain evidence="2 3">DSM 46670</strain>
    </source>
</reference>
<keyword evidence="3" id="KW-1185">Reference proteome</keyword>
<evidence type="ECO:0000259" key="1">
    <source>
        <dbReference type="Pfam" id="PF00668"/>
    </source>
</evidence>
<dbReference type="RefSeq" id="WP_209645518.1">
    <property type="nucleotide sequence ID" value="NZ_JAGINW010000001.1"/>
</dbReference>
<name>A0ABS4TVV9_9PSEU</name>
<sequence>MTVSPPTGTGAPRRRVQLTPLRSIPVGFTGRRAAEGPMTFGQLNILQWLSGTPGHVPATVCDELEVSGETSVGDVAEIIAVLLGRHEGLRTSYVTGERPRQLVVDAGVLMLDVCSLGEAGWGAADRPAVAKALIRWLSARETPGMTDFPVRVAVAVVDERVIACAAEFSLMAVDYQALGIVRREFAEMIRDRSARQVGEPRHQPLDQAGLEATPAARHQAATTLCYWQDQLERMPRHLYVPSAGPTGQSLSVELSSVAAAMAVRAVAARTRASGSSIVLAAICAVLAQRTGHQELVFPLLSGNRFERRLSRYVGTLVQACVATVEVSRASFDALVTQTWTSVIEACRYGRYNAFDRVAVGKRIEHERGLCFSYEPLFNSLVAESLPAFNAGAECRLEQVNAALRQTELRWRPVPGFQAPVRFGLTQVEGVVRLESWSADSGKVPRTEMESLLLAVERLLVAAAHSDLDAGRIREVISLDPISRGPDWTLVDSCWVDLVEAQRLLDEALAPAAARLFPSVGGRPLVAYLVATESVSTPEQAHARCMAALPNHPDALTPRHYVLCAATPLDPANLNTWHSVLSAGTGRVDQQSADALDSSLR</sequence>
<organism evidence="2 3">
    <name type="scientific">Kibdelosporangium banguiense</name>
    <dbReference type="NCBI Taxonomy" id="1365924"/>
    <lineage>
        <taxon>Bacteria</taxon>
        <taxon>Bacillati</taxon>
        <taxon>Actinomycetota</taxon>
        <taxon>Actinomycetes</taxon>
        <taxon>Pseudonocardiales</taxon>
        <taxon>Pseudonocardiaceae</taxon>
        <taxon>Kibdelosporangium</taxon>
    </lineage>
</organism>
<feature type="domain" description="Condensation" evidence="1">
    <location>
        <begin position="64"/>
        <end position="352"/>
    </location>
</feature>